<organism evidence="2 3">
    <name type="scientific">Eisenbergiella massiliensis</name>
    <dbReference type="NCBI Taxonomy" id="1720294"/>
    <lineage>
        <taxon>Bacteria</taxon>
        <taxon>Bacillati</taxon>
        <taxon>Bacillota</taxon>
        <taxon>Clostridia</taxon>
        <taxon>Lachnospirales</taxon>
        <taxon>Lachnospiraceae</taxon>
        <taxon>Eisenbergiella</taxon>
    </lineage>
</organism>
<evidence type="ECO:0000259" key="1">
    <source>
        <dbReference type="Pfam" id="PF06488"/>
    </source>
</evidence>
<feature type="domain" description="Phage tail tube protein N-terminal" evidence="1">
    <location>
        <begin position="15"/>
        <end position="157"/>
    </location>
</feature>
<dbReference type="NCBIfam" id="TIGR01603">
    <property type="entry name" value="maj_tail_phi13"/>
    <property type="match status" value="1"/>
</dbReference>
<evidence type="ECO:0000313" key="2">
    <source>
        <dbReference type="EMBL" id="RGE68079.1"/>
    </source>
</evidence>
<dbReference type="AlphaFoldDB" id="A0A3E3ILX6"/>
<reference evidence="2 3" key="1">
    <citation type="submission" date="2018-08" db="EMBL/GenBank/DDBJ databases">
        <title>A genome reference for cultivated species of the human gut microbiota.</title>
        <authorList>
            <person name="Zou Y."/>
            <person name="Xue W."/>
            <person name="Luo G."/>
        </authorList>
    </citation>
    <scope>NUCLEOTIDE SEQUENCE [LARGE SCALE GENOMIC DNA]</scope>
    <source>
        <strain evidence="2 3">AF26-4BH</strain>
    </source>
</reference>
<dbReference type="InterPro" id="IPR046764">
    <property type="entry name" value="L_lac_phage_MSP_N"/>
</dbReference>
<accession>A0A3E3ILX6</accession>
<dbReference type="EMBL" id="QVLU01000021">
    <property type="protein sequence ID" value="RGE68079.1"/>
    <property type="molecule type" value="Genomic_DNA"/>
</dbReference>
<gene>
    <name evidence="2" type="ORF">DWY69_20810</name>
</gene>
<dbReference type="OrthoDB" id="9780018at2"/>
<protein>
    <submittedName>
        <fullName evidence="2">Phage tail protein</fullName>
    </submittedName>
</protein>
<dbReference type="Proteomes" id="UP000261166">
    <property type="component" value="Unassembled WGS sequence"/>
</dbReference>
<dbReference type="RefSeq" id="WP_117531327.1">
    <property type="nucleotide sequence ID" value="NZ_JBKXRP010000034.1"/>
</dbReference>
<comment type="caution">
    <text evidence="2">The sequence shown here is derived from an EMBL/GenBank/DDBJ whole genome shotgun (WGS) entry which is preliminary data.</text>
</comment>
<dbReference type="InterPro" id="IPR006490">
    <property type="entry name" value="Maj_tail_phi13"/>
</dbReference>
<name>A0A3E3ILX6_9FIRM</name>
<evidence type="ECO:0000313" key="3">
    <source>
        <dbReference type="Proteomes" id="UP000261166"/>
    </source>
</evidence>
<sequence>MAKNKVKYNLKNTHYAVQTEGVDGEITFGTPVPIKGSVSIALDAQGEISPFYADGIVFYKTASNNGYEGDLEVALLPESFRTDVLGETLDSKKVLIENADAVQKSFALLFEFDGDQKAIRHVLYNCAATRPSIESETKEDTVEPTTETLTISATALPNGQIKAKTSDETDPQTYDGWYKTVYVPTEEAAPGV</sequence>
<proteinExistence type="predicted"/>
<dbReference type="Pfam" id="PF06488">
    <property type="entry name" value="L_lac_phage_MSP"/>
    <property type="match status" value="1"/>
</dbReference>